<feature type="domain" description="CSC1/OSCA1-like cytosolic" evidence="11">
    <location>
        <begin position="330"/>
        <end position="466"/>
    </location>
</feature>
<evidence type="ECO:0000256" key="6">
    <source>
        <dbReference type="ARBA" id="ARBA00023136"/>
    </source>
</evidence>
<feature type="transmembrane region" description="Helical" evidence="7">
    <location>
        <begin position="534"/>
        <end position="561"/>
    </location>
</feature>
<comment type="caution">
    <text evidence="13">The sequence shown here is derived from an EMBL/GenBank/DDBJ whole genome shotgun (WGS) entry which is preliminary data.</text>
</comment>
<dbReference type="EMBL" id="CAJNNV010027770">
    <property type="protein sequence ID" value="CAE8621563.1"/>
    <property type="molecule type" value="Genomic_DNA"/>
</dbReference>
<evidence type="ECO:0000259" key="10">
    <source>
        <dbReference type="Pfam" id="PF13967"/>
    </source>
</evidence>
<dbReference type="Pfam" id="PF14703">
    <property type="entry name" value="PHM7_cyt"/>
    <property type="match status" value="1"/>
</dbReference>
<feature type="domain" description="CSC1/OSCA1-like 7TM region" evidence="9">
    <location>
        <begin position="479"/>
        <end position="751"/>
    </location>
</feature>
<evidence type="ECO:0000256" key="8">
    <source>
        <dbReference type="SAM" id="SignalP"/>
    </source>
</evidence>
<evidence type="ECO:0000259" key="9">
    <source>
        <dbReference type="Pfam" id="PF02714"/>
    </source>
</evidence>
<dbReference type="Pfam" id="PF13967">
    <property type="entry name" value="RSN1_TM"/>
    <property type="match status" value="1"/>
</dbReference>
<feature type="signal peptide" evidence="8">
    <location>
        <begin position="1"/>
        <end position="25"/>
    </location>
</feature>
<keyword evidence="8" id="KW-0732">Signal</keyword>
<keyword evidence="5 7" id="KW-1133">Transmembrane helix</keyword>
<evidence type="ECO:0000313" key="12">
    <source>
        <dbReference type="EMBL" id="CAE8621563.1"/>
    </source>
</evidence>
<dbReference type="InterPro" id="IPR027815">
    <property type="entry name" value="CSC1/OSCA1-like_cyt"/>
</dbReference>
<dbReference type="Proteomes" id="UP000626109">
    <property type="component" value="Unassembled WGS sequence"/>
</dbReference>
<evidence type="ECO:0000256" key="1">
    <source>
        <dbReference type="ARBA" id="ARBA00004141"/>
    </source>
</evidence>
<keyword evidence="3" id="KW-0813">Transport</keyword>
<dbReference type="GO" id="GO:0005886">
    <property type="term" value="C:plasma membrane"/>
    <property type="evidence" value="ECO:0007669"/>
    <property type="project" value="TreeGrafter"/>
</dbReference>
<dbReference type="PANTHER" id="PTHR13018:SF5">
    <property type="entry name" value="RE44586P"/>
    <property type="match status" value="1"/>
</dbReference>
<feature type="transmembrane region" description="Helical" evidence="7">
    <location>
        <begin position="759"/>
        <end position="776"/>
    </location>
</feature>
<reference evidence="13" key="1">
    <citation type="submission" date="2021-02" db="EMBL/GenBank/DDBJ databases">
        <authorList>
            <person name="Dougan E. K."/>
            <person name="Rhodes N."/>
            <person name="Thang M."/>
            <person name="Chan C."/>
        </authorList>
    </citation>
    <scope>NUCLEOTIDE SEQUENCE</scope>
</reference>
<keyword evidence="6 7" id="KW-0472">Membrane</keyword>
<evidence type="ECO:0000256" key="3">
    <source>
        <dbReference type="ARBA" id="ARBA00022448"/>
    </source>
</evidence>
<evidence type="ECO:0008006" key="16">
    <source>
        <dbReference type="Google" id="ProtNLM"/>
    </source>
</evidence>
<dbReference type="Pfam" id="PF02714">
    <property type="entry name" value="RSN1_7TM"/>
    <property type="match status" value="1"/>
</dbReference>
<evidence type="ECO:0000256" key="5">
    <source>
        <dbReference type="ARBA" id="ARBA00022989"/>
    </source>
</evidence>
<evidence type="ECO:0000256" key="2">
    <source>
        <dbReference type="ARBA" id="ARBA00007779"/>
    </source>
</evidence>
<dbReference type="OrthoDB" id="423077at2759"/>
<accession>A0A813JZR5</accession>
<proteinExistence type="inferred from homology"/>
<dbReference type="Proteomes" id="UP000654075">
    <property type="component" value="Unassembled WGS sequence"/>
</dbReference>
<dbReference type="EMBL" id="CAJNNW010026749">
    <property type="protein sequence ID" value="CAE8687476.1"/>
    <property type="molecule type" value="Genomic_DNA"/>
</dbReference>
<dbReference type="InterPro" id="IPR003864">
    <property type="entry name" value="CSC1/OSCA1-like_7TM"/>
</dbReference>
<feature type="transmembrane region" description="Helical" evidence="7">
    <location>
        <begin position="141"/>
        <end position="165"/>
    </location>
</feature>
<feature type="transmembrane region" description="Helical" evidence="7">
    <location>
        <begin position="289"/>
        <end position="310"/>
    </location>
</feature>
<feature type="transmembrane region" description="Helical" evidence="7">
    <location>
        <begin position="573"/>
        <end position="601"/>
    </location>
</feature>
<evidence type="ECO:0000259" key="11">
    <source>
        <dbReference type="Pfam" id="PF14703"/>
    </source>
</evidence>
<evidence type="ECO:0000313" key="14">
    <source>
        <dbReference type="Proteomes" id="UP000626109"/>
    </source>
</evidence>
<feature type="transmembrane region" description="Helical" evidence="7">
    <location>
        <begin position="248"/>
        <end position="269"/>
    </location>
</feature>
<feature type="transmembrane region" description="Helical" evidence="7">
    <location>
        <begin position="696"/>
        <end position="716"/>
    </location>
</feature>
<sequence>MYCWQGPSHLLKTAILILPLLGASCQTCLKDAAASTSATSARGIVLLQRGAPQSSFASASESSEAGSPEEYAELLLELGALREKSLPEPDNSWLEIADINTSAPASSVDSALGGIPGFNKPTNTSDAAAVSGVKKNAVGDLTIFATALATNSVMVLLGVLFISILRRSFPMVYQCHRQPDVDETRLMSAMKGFQTQPVDGFRSSKSRFFGWITDGFRKSSEEIESAAGLDRAMLVEFTELAQTIMIRVGLPLMCLLAPLHCFQGGDAAGDDRLTWLGFGNVEHGSWLCWVHAIAVWYVVVLTSTLIFSAMRKFMPRRAKWLKEMPAPRSTTVLVEGIPDEKRTAQAMRKVFDESVFGYQAVNKVEFVKDTSELISWQRSLEKATATLNGHGWFKSTMSAEMDQRQAQAQVERLQNLINKTEHCNSGSAFVTFERRREAAIACKIFSPEDEEHIEVSVPPDPGDVIYADLLTDPTANSIRELTGYFLIAILFAVFMPLVVGIQAIASVETLRNEIPFFETLIHNFPAVATLWNGIVASAALTTAMSLLPTCLSLIFVCLFSLKAQAWLQHLIQQWFYLFLVIFVLLVTAIGSSIIATFSHLVQQPMDIFPMLATSMPQSTHFYLNYIPLQWVAMVSTTARTANLGKYLVSRMFHEPSKAKELSEPEDQDYEGIGSRCARNAIVLTVALTFCTLTPTISLWTLIYFVFARVCYTYLFMEAEGRKPDLGGVFWVTQLRNILHSLALFIILMAGVLAQRANSFVPSLIAGSSLVYWYWSLGHFRREFKWEDIPIDDLQHEDAGGFFRVATKGSYRQPELPEHDTDLQQAISVMRTKLNLF</sequence>
<dbReference type="InterPro" id="IPR032880">
    <property type="entry name" value="CSC1/OSCA1-like_N"/>
</dbReference>
<feature type="transmembrane region" description="Helical" evidence="7">
    <location>
        <begin position="484"/>
        <end position="505"/>
    </location>
</feature>
<dbReference type="PANTHER" id="PTHR13018">
    <property type="entry name" value="PROBABLE MEMBRANE PROTEIN DUF221-RELATED"/>
    <property type="match status" value="1"/>
</dbReference>
<feature type="chain" id="PRO_5036222200" description="CSC1/OSCA1-like 7TM region domain-containing protein" evidence="8">
    <location>
        <begin position="26"/>
        <end position="836"/>
    </location>
</feature>
<dbReference type="InterPro" id="IPR045122">
    <property type="entry name" value="Csc1-like"/>
</dbReference>
<evidence type="ECO:0000313" key="15">
    <source>
        <dbReference type="Proteomes" id="UP000654075"/>
    </source>
</evidence>
<feature type="domain" description="CSC1/OSCA1-like N-terminal transmembrane" evidence="10">
    <location>
        <begin position="144"/>
        <end position="307"/>
    </location>
</feature>
<name>A0A813JZR5_POLGL</name>
<evidence type="ECO:0000313" key="13">
    <source>
        <dbReference type="EMBL" id="CAE8687476.1"/>
    </source>
</evidence>
<dbReference type="AlphaFoldDB" id="A0A813JZR5"/>
<evidence type="ECO:0000256" key="4">
    <source>
        <dbReference type="ARBA" id="ARBA00022692"/>
    </source>
</evidence>
<organism evidence="13 14">
    <name type="scientific">Polarella glacialis</name>
    <name type="common">Dinoflagellate</name>
    <dbReference type="NCBI Taxonomy" id="89957"/>
    <lineage>
        <taxon>Eukaryota</taxon>
        <taxon>Sar</taxon>
        <taxon>Alveolata</taxon>
        <taxon>Dinophyceae</taxon>
        <taxon>Suessiales</taxon>
        <taxon>Suessiaceae</taxon>
        <taxon>Polarella</taxon>
    </lineage>
</organism>
<gene>
    <name evidence="12" type="ORF">PGLA1383_LOCUS39082</name>
    <name evidence="13" type="ORF">PGLA2088_LOCUS25484</name>
</gene>
<feature type="transmembrane region" description="Helical" evidence="7">
    <location>
        <begin position="737"/>
        <end position="753"/>
    </location>
</feature>
<evidence type="ECO:0000256" key="7">
    <source>
        <dbReference type="SAM" id="Phobius"/>
    </source>
</evidence>
<dbReference type="GO" id="GO:0005227">
    <property type="term" value="F:calcium-activated cation channel activity"/>
    <property type="evidence" value="ECO:0007669"/>
    <property type="project" value="InterPro"/>
</dbReference>
<keyword evidence="15" id="KW-1185">Reference proteome</keyword>
<comment type="subcellular location">
    <subcellularLocation>
        <location evidence="1">Membrane</location>
        <topology evidence="1">Multi-pass membrane protein</topology>
    </subcellularLocation>
</comment>
<dbReference type="OMA" id="VVCAWAF"/>
<protein>
    <recommendedName>
        <fullName evidence="16">CSC1/OSCA1-like 7TM region domain-containing protein</fullName>
    </recommendedName>
</protein>
<comment type="similarity">
    <text evidence="2">Belongs to the CSC1 (TC 1.A.17) family.</text>
</comment>
<keyword evidence="4 7" id="KW-0812">Transmembrane</keyword>